<dbReference type="GO" id="GO:0003919">
    <property type="term" value="F:FMN adenylyltransferase activity"/>
    <property type="evidence" value="ECO:0007669"/>
    <property type="project" value="UniProtKB-UniRule"/>
</dbReference>
<comment type="function">
    <text evidence="1">Catalyzes the phosphorylation of riboflavin to FMN followed by the adenylation of FMN to FAD.</text>
</comment>
<dbReference type="InterPro" id="IPR014729">
    <property type="entry name" value="Rossmann-like_a/b/a_fold"/>
</dbReference>
<dbReference type="RefSeq" id="WP_089411275.1">
    <property type="nucleotide sequence ID" value="NZ_FZQA01000001.1"/>
</dbReference>
<comment type="pathway">
    <text evidence="3 15">Cofactor biosynthesis; FMN biosynthesis; FMN from riboflavin (ATP route): step 1/1.</text>
</comment>
<evidence type="ECO:0000256" key="1">
    <source>
        <dbReference type="ARBA" id="ARBA00002121"/>
    </source>
</evidence>
<proteinExistence type="inferred from homology"/>
<dbReference type="PANTHER" id="PTHR22749">
    <property type="entry name" value="RIBOFLAVIN KINASE/FMN ADENYLYLTRANSFERASE"/>
    <property type="match status" value="1"/>
</dbReference>
<keyword evidence="12" id="KW-0511">Multifunctional enzyme</keyword>
<keyword evidence="6 15" id="KW-0808">Transferase</keyword>
<dbReference type="Gene3D" id="3.40.50.620">
    <property type="entry name" value="HUPs"/>
    <property type="match status" value="1"/>
</dbReference>
<comment type="catalytic activity">
    <reaction evidence="13 15">
        <text>riboflavin + ATP = FMN + ADP + H(+)</text>
        <dbReference type="Rhea" id="RHEA:14357"/>
        <dbReference type="ChEBI" id="CHEBI:15378"/>
        <dbReference type="ChEBI" id="CHEBI:30616"/>
        <dbReference type="ChEBI" id="CHEBI:57986"/>
        <dbReference type="ChEBI" id="CHEBI:58210"/>
        <dbReference type="ChEBI" id="CHEBI:456216"/>
        <dbReference type="EC" id="2.7.1.26"/>
    </reaction>
</comment>
<comment type="catalytic activity">
    <reaction evidence="14 15">
        <text>FMN + ATP + H(+) = FAD + diphosphate</text>
        <dbReference type="Rhea" id="RHEA:17237"/>
        <dbReference type="ChEBI" id="CHEBI:15378"/>
        <dbReference type="ChEBI" id="CHEBI:30616"/>
        <dbReference type="ChEBI" id="CHEBI:33019"/>
        <dbReference type="ChEBI" id="CHEBI:57692"/>
        <dbReference type="ChEBI" id="CHEBI:58210"/>
        <dbReference type="EC" id="2.7.7.2"/>
    </reaction>
</comment>
<dbReference type="EC" id="2.7.1.26" evidence="15"/>
<evidence type="ECO:0000256" key="5">
    <source>
        <dbReference type="ARBA" id="ARBA00022643"/>
    </source>
</evidence>
<keyword evidence="4 15" id="KW-0285">Flavoprotein</keyword>
<evidence type="ECO:0000313" key="18">
    <source>
        <dbReference type="Proteomes" id="UP000198346"/>
    </source>
</evidence>
<dbReference type="GO" id="GO:0009398">
    <property type="term" value="P:FMN biosynthetic process"/>
    <property type="evidence" value="ECO:0007669"/>
    <property type="project" value="UniProtKB-UniRule"/>
</dbReference>
<evidence type="ECO:0000256" key="9">
    <source>
        <dbReference type="ARBA" id="ARBA00022777"/>
    </source>
</evidence>
<keyword evidence="9 15" id="KW-0418">Kinase</keyword>
<dbReference type="InterPro" id="IPR023465">
    <property type="entry name" value="Riboflavin_kinase_dom_sf"/>
</dbReference>
<evidence type="ECO:0000256" key="2">
    <source>
        <dbReference type="ARBA" id="ARBA00004726"/>
    </source>
</evidence>
<comment type="pathway">
    <text evidence="2 15">Cofactor biosynthesis; FAD biosynthesis; FAD from FMN: step 1/1.</text>
</comment>
<dbReference type="Pfam" id="PF01687">
    <property type="entry name" value="Flavokinase"/>
    <property type="match status" value="1"/>
</dbReference>
<feature type="domain" description="Riboflavin kinase" evidence="16">
    <location>
        <begin position="179"/>
        <end position="302"/>
    </location>
</feature>
<protein>
    <recommendedName>
        <fullName evidence="15">Riboflavin biosynthesis protein</fullName>
    </recommendedName>
    <domain>
        <recommendedName>
            <fullName evidence="15">Riboflavin kinase</fullName>
            <ecNumber evidence="15">2.7.1.26</ecNumber>
        </recommendedName>
        <alternativeName>
            <fullName evidence="15">Flavokinase</fullName>
        </alternativeName>
    </domain>
    <domain>
        <recommendedName>
            <fullName evidence="15">FMN adenylyltransferase</fullName>
            <ecNumber evidence="15">2.7.7.2</ecNumber>
        </recommendedName>
        <alternativeName>
            <fullName evidence="15">FAD pyrophosphorylase</fullName>
        </alternativeName>
        <alternativeName>
            <fullName evidence="15">FAD synthase</fullName>
        </alternativeName>
    </domain>
</protein>
<dbReference type="PIRSF" id="PIRSF004491">
    <property type="entry name" value="FAD_Synth"/>
    <property type="match status" value="1"/>
</dbReference>
<dbReference type="Gene3D" id="2.40.30.30">
    <property type="entry name" value="Riboflavin kinase-like"/>
    <property type="match status" value="1"/>
</dbReference>
<dbReference type="GO" id="GO:0009231">
    <property type="term" value="P:riboflavin biosynthetic process"/>
    <property type="evidence" value="ECO:0007669"/>
    <property type="project" value="InterPro"/>
</dbReference>
<evidence type="ECO:0000256" key="15">
    <source>
        <dbReference type="PIRNR" id="PIRNR004491"/>
    </source>
</evidence>
<dbReference type="PANTHER" id="PTHR22749:SF6">
    <property type="entry name" value="RIBOFLAVIN KINASE"/>
    <property type="match status" value="1"/>
</dbReference>
<dbReference type="NCBIfam" id="NF004160">
    <property type="entry name" value="PRK05627.1-3"/>
    <property type="match status" value="1"/>
</dbReference>
<keyword evidence="11 15" id="KW-0067">ATP-binding</keyword>
<dbReference type="UniPathway" id="UPA00276">
    <property type="reaction ID" value="UER00406"/>
</dbReference>
<dbReference type="NCBIfam" id="TIGR00083">
    <property type="entry name" value="ribF"/>
    <property type="match status" value="1"/>
</dbReference>
<dbReference type="EMBL" id="FZQA01000001">
    <property type="protein sequence ID" value="SNT68324.1"/>
    <property type="molecule type" value="Genomic_DNA"/>
</dbReference>
<evidence type="ECO:0000313" key="17">
    <source>
        <dbReference type="EMBL" id="SNT68324.1"/>
    </source>
</evidence>
<evidence type="ECO:0000256" key="8">
    <source>
        <dbReference type="ARBA" id="ARBA00022741"/>
    </source>
</evidence>
<dbReference type="UniPathway" id="UPA00277">
    <property type="reaction ID" value="UER00407"/>
</dbReference>
<sequence length="305" mass="32589">MVSGAPARRGALAAIGNFDGVHRGHQFLIAETARLAARAGAPAGVVVFDPHPRRFFRPDDPPFLLTAPEKRDALLKEAGAEVVHSATFDAALAAMSPEEFVRIVLKGNLGLVGVVAGAEFRFGKGRAGDARTLRDLCAAHGMTAHIVEPLAQEGAGEKIGSSAIRAAIERGDMRAAADMLGRPWSVEGVVGPGQRLGRSLGFPTANFSLGEIIAPRRGVYATRARLDGRTYDAVSNFGRRPTLADGPPLLETHLFDFSGDLYGRRLEVAFADFIRDERRFDGPDALKAQIAADCEEARRRLASQA</sequence>
<dbReference type="SMART" id="SM00904">
    <property type="entry name" value="Flavokinase"/>
    <property type="match status" value="1"/>
</dbReference>
<name>A0A239PMJ5_9PROT</name>
<dbReference type="InterPro" id="IPR023468">
    <property type="entry name" value="Riboflavin_kinase"/>
</dbReference>
<dbReference type="SUPFAM" id="SSF82114">
    <property type="entry name" value="Riboflavin kinase-like"/>
    <property type="match status" value="1"/>
</dbReference>
<dbReference type="InterPro" id="IPR015865">
    <property type="entry name" value="Riboflavin_kinase_bac/euk"/>
</dbReference>
<evidence type="ECO:0000256" key="7">
    <source>
        <dbReference type="ARBA" id="ARBA00022695"/>
    </source>
</evidence>
<reference evidence="17 18" key="1">
    <citation type="submission" date="2017-07" db="EMBL/GenBank/DDBJ databases">
        <authorList>
            <person name="Sun Z.S."/>
            <person name="Albrecht U."/>
            <person name="Echele G."/>
            <person name="Lee C.C."/>
        </authorList>
    </citation>
    <scope>NUCLEOTIDE SEQUENCE [LARGE SCALE GENOMIC DNA]</scope>
    <source>
        <strain evidence="17 18">CGMCC 1.12710</strain>
    </source>
</reference>
<dbReference type="FunFam" id="3.40.50.620:FF:000021">
    <property type="entry name" value="Riboflavin biosynthesis protein"/>
    <property type="match status" value="1"/>
</dbReference>
<dbReference type="EC" id="2.7.7.2" evidence="15"/>
<evidence type="ECO:0000256" key="12">
    <source>
        <dbReference type="ARBA" id="ARBA00023268"/>
    </source>
</evidence>
<keyword evidence="10 15" id="KW-0274">FAD</keyword>
<keyword evidence="7 15" id="KW-0548">Nucleotidyltransferase</keyword>
<keyword evidence="18" id="KW-1185">Reference proteome</keyword>
<dbReference type="InterPro" id="IPR002606">
    <property type="entry name" value="Riboflavin_kinase_bac"/>
</dbReference>
<evidence type="ECO:0000256" key="3">
    <source>
        <dbReference type="ARBA" id="ARBA00005201"/>
    </source>
</evidence>
<evidence type="ECO:0000256" key="13">
    <source>
        <dbReference type="ARBA" id="ARBA00047880"/>
    </source>
</evidence>
<dbReference type="GO" id="GO:0008531">
    <property type="term" value="F:riboflavin kinase activity"/>
    <property type="evidence" value="ECO:0007669"/>
    <property type="project" value="UniProtKB-UniRule"/>
</dbReference>
<dbReference type="Pfam" id="PF06574">
    <property type="entry name" value="FAD_syn"/>
    <property type="match status" value="1"/>
</dbReference>
<evidence type="ECO:0000256" key="14">
    <source>
        <dbReference type="ARBA" id="ARBA00049494"/>
    </source>
</evidence>
<comment type="similarity">
    <text evidence="15">Belongs to the ribF family.</text>
</comment>
<dbReference type="AlphaFoldDB" id="A0A239PMJ5"/>
<evidence type="ECO:0000256" key="11">
    <source>
        <dbReference type="ARBA" id="ARBA00022840"/>
    </source>
</evidence>
<accession>A0A239PMJ5</accession>
<organism evidence="17 18">
    <name type="scientific">Amphiplicatus metriothermophilus</name>
    <dbReference type="NCBI Taxonomy" id="1519374"/>
    <lineage>
        <taxon>Bacteria</taxon>
        <taxon>Pseudomonadati</taxon>
        <taxon>Pseudomonadota</taxon>
        <taxon>Alphaproteobacteria</taxon>
        <taxon>Parvularculales</taxon>
        <taxon>Parvularculaceae</taxon>
        <taxon>Amphiplicatus</taxon>
    </lineage>
</organism>
<evidence type="ECO:0000256" key="4">
    <source>
        <dbReference type="ARBA" id="ARBA00022630"/>
    </source>
</evidence>
<keyword evidence="5 15" id="KW-0288">FMN</keyword>
<evidence type="ECO:0000256" key="10">
    <source>
        <dbReference type="ARBA" id="ARBA00022827"/>
    </source>
</evidence>
<dbReference type="CDD" id="cd02064">
    <property type="entry name" value="FAD_synthetase_N"/>
    <property type="match status" value="1"/>
</dbReference>
<evidence type="ECO:0000259" key="16">
    <source>
        <dbReference type="SMART" id="SM00904"/>
    </source>
</evidence>
<evidence type="ECO:0000256" key="6">
    <source>
        <dbReference type="ARBA" id="ARBA00022679"/>
    </source>
</evidence>
<dbReference type="SUPFAM" id="SSF52374">
    <property type="entry name" value="Nucleotidylyl transferase"/>
    <property type="match status" value="1"/>
</dbReference>
<dbReference type="OrthoDB" id="9803667at2"/>
<keyword evidence="8 15" id="KW-0547">Nucleotide-binding</keyword>
<dbReference type="Proteomes" id="UP000198346">
    <property type="component" value="Unassembled WGS sequence"/>
</dbReference>
<dbReference type="GO" id="GO:0006747">
    <property type="term" value="P:FAD biosynthetic process"/>
    <property type="evidence" value="ECO:0007669"/>
    <property type="project" value="UniProtKB-UniRule"/>
</dbReference>
<dbReference type="GO" id="GO:0005524">
    <property type="term" value="F:ATP binding"/>
    <property type="evidence" value="ECO:0007669"/>
    <property type="project" value="UniProtKB-UniRule"/>
</dbReference>
<dbReference type="InterPro" id="IPR015864">
    <property type="entry name" value="FAD_synthase"/>
</dbReference>
<gene>
    <name evidence="17" type="ORF">SAMN06297382_0826</name>
</gene>